<dbReference type="InterPro" id="IPR029069">
    <property type="entry name" value="HotDog_dom_sf"/>
</dbReference>
<protein>
    <submittedName>
        <fullName evidence="1">Acyl-CoA thioesterase FadM</fullName>
    </submittedName>
</protein>
<sequence>MSKPIEAPSPSEVPGKTAAKRGWVFPDAVKDIETIPATPAAPFRYVRSIAWADCDPAQIAYTGNIPSWCLEALEAWYKAVLGANWYELNLDHGLGTPFVHLENDFKSPVTPRHELELIVRVSRLGSRSLAHTIEGRQGGTLCFTGSYASAMVAAVEMKAISLPPMMHEAVERFVAAQDANGAGDARGAMEPKSA</sequence>
<name>A0ABT3HBS1_9HYPH</name>
<dbReference type="RefSeq" id="WP_264601468.1">
    <property type="nucleotide sequence ID" value="NZ_JAOQNS010000005.1"/>
</dbReference>
<reference evidence="2" key="1">
    <citation type="submission" date="2023-07" db="EMBL/GenBank/DDBJ databases">
        <title>Genome sequencing of Purple Non-Sulfur Bacteria from various extreme environments.</title>
        <authorList>
            <person name="Mayer M."/>
        </authorList>
    </citation>
    <scope>NUCLEOTIDE SEQUENCE [LARGE SCALE GENOMIC DNA]</scope>
    <source>
        <strain evidence="2">DSM 17935</strain>
    </source>
</reference>
<dbReference type="Proteomes" id="UP001209755">
    <property type="component" value="Unassembled WGS sequence"/>
</dbReference>
<dbReference type="Gene3D" id="3.10.129.10">
    <property type="entry name" value="Hotdog Thioesterase"/>
    <property type="match status" value="1"/>
</dbReference>
<dbReference type="CDD" id="cd00586">
    <property type="entry name" value="4HBT"/>
    <property type="match status" value="1"/>
</dbReference>
<dbReference type="EMBL" id="JAOQNS010000005">
    <property type="protein sequence ID" value="MCW2307835.1"/>
    <property type="molecule type" value="Genomic_DNA"/>
</dbReference>
<keyword evidence="2" id="KW-1185">Reference proteome</keyword>
<comment type="caution">
    <text evidence="1">The sequence shown here is derived from an EMBL/GenBank/DDBJ whole genome shotgun (WGS) entry which is preliminary data.</text>
</comment>
<gene>
    <name evidence="1" type="ORF">M2319_002172</name>
</gene>
<accession>A0ABT3HBS1</accession>
<evidence type="ECO:0000313" key="1">
    <source>
        <dbReference type="EMBL" id="MCW2307835.1"/>
    </source>
</evidence>
<dbReference type="SUPFAM" id="SSF54637">
    <property type="entry name" value="Thioesterase/thiol ester dehydrase-isomerase"/>
    <property type="match status" value="1"/>
</dbReference>
<organism evidence="1 2">
    <name type="scientific">Rhodobium gokarnense</name>
    <dbReference type="NCBI Taxonomy" id="364296"/>
    <lineage>
        <taxon>Bacteria</taxon>
        <taxon>Pseudomonadati</taxon>
        <taxon>Pseudomonadota</taxon>
        <taxon>Alphaproteobacteria</taxon>
        <taxon>Hyphomicrobiales</taxon>
        <taxon>Rhodobiaceae</taxon>
        <taxon>Rhodobium</taxon>
    </lineage>
</organism>
<dbReference type="Pfam" id="PF13279">
    <property type="entry name" value="4HBT_2"/>
    <property type="match status" value="1"/>
</dbReference>
<proteinExistence type="predicted"/>
<evidence type="ECO:0000313" key="2">
    <source>
        <dbReference type="Proteomes" id="UP001209755"/>
    </source>
</evidence>